<reference evidence="13 14" key="1">
    <citation type="journal article" date="2015" name="BMC Genomics">
        <title>Comparative genomics and metabolic profiling of the genus Lysobacter.</title>
        <authorList>
            <person name="de Bruijn I."/>
            <person name="Cheng X."/>
            <person name="de Jager V."/>
            <person name="Exposito R.G."/>
            <person name="Watrous J."/>
            <person name="Patel N."/>
            <person name="Postma J."/>
            <person name="Dorrestein P.C."/>
            <person name="Kobayashi D."/>
            <person name="Raaijmakers J.M."/>
        </authorList>
    </citation>
    <scope>NUCLEOTIDE SEQUENCE [LARGE SCALE GENOMIC DNA]</scope>
    <source>
        <strain evidence="13 14">76</strain>
    </source>
</reference>
<dbReference type="AlphaFoldDB" id="A0A0S2F8G1"/>
<keyword evidence="7 11" id="KW-1133">Transmembrane helix</keyword>
<dbReference type="Pfam" id="PF12019">
    <property type="entry name" value="GspH"/>
    <property type="match status" value="1"/>
</dbReference>
<evidence type="ECO:0000256" key="2">
    <source>
        <dbReference type="ARBA" id="ARBA00021549"/>
    </source>
</evidence>
<keyword evidence="6 11" id="KW-0812">Transmembrane</keyword>
<dbReference type="KEGG" id="lab:LA76x_1692"/>
<evidence type="ECO:0000256" key="8">
    <source>
        <dbReference type="ARBA" id="ARBA00023136"/>
    </source>
</evidence>
<dbReference type="PATRIC" id="fig|84531.8.peg.1722"/>
<feature type="transmembrane region" description="Helical" evidence="11">
    <location>
        <begin position="6"/>
        <end position="31"/>
    </location>
</feature>
<evidence type="ECO:0000313" key="14">
    <source>
        <dbReference type="Proteomes" id="UP000060787"/>
    </source>
</evidence>
<dbReference type="Proteomes" id="UP000060787">
    <property type="component" value="Chromosome"/>
</dbReference>
<feature type="domain" description="General secretion pathway GspH" evidence="12">
    <location>
        <begin position="43"/>
        <end position="156"/>
    </location>
</feature>
<dbReference type="InterPro" id="IPR022346">
    <property type="entry name" value="T2SS_GspH"/>
</dbReference>
<evidence type="ECO:0000256" key="1">
    <source>
        <dbReference type="ARBA" id="ARBA00004377"/>
    </source>
</evidence>
<dbReference type="GO" id="GO:0005886">
    <property type="term" value="C:plasma membrane"/>
    <property type="evidence" value="ECO:0007669"/>
    <property type="project" value="UniProtKB-SubCell"/>
</dbReference>
<keyword evidence="8 11" id="KW-0472">Membrane</keyword>
<dbReference type="PROSITE" id="PS00409">
    <property type="entry name" value="PROKAR_NTER_METHYL"/>
    <property type="match status" value="1"/>
</dbReference>
<comment type="subcellular location">
    <subcellularLocation>
        <location evidence="1">Cell inner membrane</location>
        <topology evidence="1">Single-pass membrane protein</topology>
    </subcellularLocation>
</comment>
<name>A0A0S2F8G1_LYSAN</name>
<sequence>MKGISLLEVVAALAIVFLLIGVAMPALLNAVARVRIGHTRMALVDSFLVANRLAVAAGSATVMCPAPAQGGCSGRPDWSRGWLVFADVDGDRKFTARDTLIQRRPALGGDIRLHSTLGRTRIVFQPDGDIAGTNLTFTLCSEHADPAGTVVLSNAGRFHLGQASTPQVRSCRDG</sequence>
<evidence type="ECO:0000256" key="4">
    <source>
        <dbReference type="ARBA" id="ARBA00022481"/>
    </source>
</evidence>
<dbReference type="GO" id="GO:0015628">
    <property type="term" value="P:protein secretion by the type II secretion system"/>
    <property type="evidence" value="ECO:0007669"/>
    <property type="project" value="InterPro"/>
</dbReference>
<protein>
    <recommendedName>
        <fullName evidence="2">Type II secretion system protein H</fullName>
    </recommendedName>
    <alternativeName>
        <fullName evidence="10">General secretion pathway protein H</fullName>
    </alternativeName>
</protein>
<evidence type="ECO:0000256" key="6">
    <source>
        <dbReference type="ARBA" id="ARBA00022692"/>
    </source>
</evidence>
<dbReference type="eggNOG" id="COG4970">
    <property type="taxonomic scope" value="Bacteria"/>
</dbReference>
<evidence type="ECO:0000259" key="12">
    <source>
        <dbReference type="Pfam" id="PF12019"/>
    </source>
</evidence>
<gene>
    <name evidence="13" type="ORF">LA76x_1692</name>
</gene>
<dbReference type="EMBL" id="CP011129">
    <property type="protein sequence ID" value="ALN79848.1"/>
    <property type="molecule type" value="Genomic_DNA"/>
</dbReference>
<evidence type="ECO:0000256" key="11">
    <source>
        <dbReference type="SAM" id="Phobius"/>
    </source>
</evidence>
<comment type="similarity">
    <text evidence="9">Belongs to the GSP H family.</text>
</comment>
<evidence type="ECO:0000256" key="10">
    <source>
        <dbReference type="ARBA" id="ARBA00030775"/>
    </source>
</evidence>
<keyword evidence="5" id="KW-0997">Cell inner membrane</keyword>
<evidence type="ECO:0000256" key="9">
    <source>
        <dbReference type="ARBA" id="ARBA00025772"/>
    </source>
</evidence>
<evidence type="ECO:0000256" key="5">
    <source>
        <dbReference type="ARBA" id="ARBA00022519"/>
    </source>
</evidence>
<organism evidence="13 14">
    <name type="scientific">Lysobacter antibioticus</name>
    <dbReference type="NCBI Taxonomy" id="84531"/>
    <lineage>
        <taxon>Bacteria</taxon>
        <taxon>Pseudomonadati</taxon>
        <taxon>Pseudomonadota</taxon>
        <taxon>Gammaproteobacteria</taxon>
        <taxon>Lysobacterales</taxon>
        <taxon>Lysobacteraceae</taxon>
        <taxon>Lysobacter</taxon>
    </lineage>
</organism>
<evidence type="ECO:0000256" key="3">
    <source>
        <dbReference type="ARBA" id="ARBA00022475"/>
    </source>
</evidence>
<proteinExistence type="inferred from homology"/>
<evidence type="ECO:0000313" key="13">
    <source>
        <dbReference type="EMBL" id="ALN79848.1"/>
    </source>
</evidence>
<keyword evidence="4" id="KW-0488">Methylation</keyword>
<dbReference type="Gene3D" id="3.55.40.10">
    <property type="entry name" value="minor pseudopilin epsh domain"/>
    <property type="match status" value="1"/>
</dbReference>
<dbReference type="InterPro" id="IPR012902">
    <property type="entry name" value="N_methyl_site"/>
</dbReference>
<keyword evidence="14" id="KW-1185">Reference proteome</keyword>
<dbReference type="InterPro" id="IPR045584">
    <property type="entry name" value="Pilin-like"/>
</dbReference>
<dbReference type="SUPFAM" id="SSF54523">
    <property type="entry name" value="Pili subunits"/>
    <property type="match status" value="1"/>
</dbReference>
<keyword evidence="3" id="KW-1003">Cell membrane</keyword>
<dbReference type="GO" id="GO:0015627">
    <property type="term" value="C:type II protein secretion system complex"/>
    <property type="evidence" value="ECO:0007669"/>
    <property type="project" value="InterPro"/>
</dbReference>
<evidence type="ECO:0000256" key="7">
    <source>
        <dbReference type="ARBA" id="ARBA00022989"/>
    </source>
</evidence>
<dbReference type="STRING" id="84531.LA76x_1692"/>
<accession>A0A0S2F8G1</accession>